<evidence type="ECO:0000256" key="4">
    <source>
        <dbReference type="ARBA" id="ARBA00022692"/>
    </source>
</evidence>
<keyword evidence="5 7" id="KW-1133">Transmembrane helix</keyword>
<dbReference type="CDD" id="cd06261">
    <property type="entry name" value="TM_PBP2"/>
    <property type="match status" value="1"/>
</dbReference>
<name>A0ABX0V316_9HYPH</name>
<keyword evidence="2 7" id="KW-0813">Transport</keyword>
<evidence type="ECO:0000256" key="2">
    <source>
        <dbReference type="ARBA" id="ARBA00022448"/>
    </source>
</evidence>
<dbReference type="PANTHER" id="PTHR30183">
    <property type="entry name" value="MOLYBDENUM TRANSPORT SYSTEM PERMEASE PROTEIN MODB"/>
    <property type="match status" value="1"/>
</dbReference>
<organism evidence="9 10">
    <name type="scientific">Pseudochelatococcus lubricantis</name>
    <dbReference type="NCBI Taxonomy" id="1538102"/>
    <lineage>
        <taxon>Bacteria</taxon>
        <taxon>Pseudomonadati</taxon>
        <taxon>Pseudomonadota</taxon>
        <taxon>Alphaproteobacteria</taxon>
        <taxon>Hyphomicrobiales</taxon>
        <taxon>Chelatococcaceae</taxon>
        <taxon>Pseudochelatococcus</taxon>
    </lineage>
</organism>
<evidence type="ECO:0000256" key="1">
    <source>
        <dbReference type="ARBA" id="ARBA00004651"/>
    </source>
</evidence>
<accession>A0ABX0V316</accession>
<reference evidence="9 10" key="1">
    <citation type="submission" date="2020-03" db="EMBL/GenBank/DDBJ databases">
        <title>Genomic Encyclopedia of Type Strains, Phase IV (KMG-IV): sequencing the most valuable type-strain genomes for metagenomic binning, comparative biology and taxonomic classification.</title>
        <authorList>
            <person name="Goeker M."/>
        </authorList>
    </citation>
    <scope>NUCLEOTIDE SEQUENCE [LARGE SCALE GENOMIC DNA]</scope>
    <source>
        <strain evidence="9 10">DSM 103870</strain>
    </source>
</reference>
<keyword evidence="3" id="KW-1003">Cell membrane</keyword>
<evidence type="ECO:0000313" key="9">
    <source>
        <dbReference type="EMBL" id="NIJ58210.1"/>
    </source>
</evidence>
<proteinExistence type="inferred from homology"/>
<gene>
    <name evidence="9" type="ORF">FHS82_002052</name>
</gene>
<evidence type="ECO:0000256" key="7">
    <source>
        <dbReference type="RuleBase" id="RU363032"/>
    </source>
</evidence>
<feature type="domain" description="ABC transmembrane type-1" evidence="8">
    <location>
        <begin position="53"/>
        <end position="261"/>
    </location>
</feature>
<feature type="transmembrane region" description="Helical" evidence="7">
    <location>
        <begin position="57"/>
        <end position="78"/>
    </location>
</feature>
<dbReference type="InterPro" id="IPR035906">
    <property type="entry name" value="MetI-like_sf"/>
</dbReference>
<dbReference type="InterPro" id="IPR000515">
    <property type="entry name" value="MetI-like"/>
</dbReference>
<evidence type="ECO:0000259" key="8">
    <source>
        <dbReference type="PROSITE" id="PS50928"/>
    </source>
</evidence>
<feature type="transmembrane region" description="Helical" evidence="7">
    <location>
        <begin position="242"/>
        <end position="265"/>
    </location>
</feature>
<feature type="transmembrane region" description="Helical" evidence="7">
    <location>
        <begin position="90"/>
        <end position="115"/>
    </location>
</feature>
<dbReference type="RefSeq" id="WP_166951950.1">
    <property type="nucleotide sequence ID" value="NZ_JAASQI010000004.1"/>
</dbReference>
<evidence type="ECO:0000256" key="5">
    <source>
        <dbReference type="ARBA" id="ARBA00022989"/>
    </source>
</evidence>
<feature type="transmembrane region" description="Helical" evidence="7">
    <location>
        <begin position="183"/>
        <end position="202"/>
    </location>
</feature>
<comment type="caution">
    <text evidence="9">The sequence shown here is derived from an EMBL/GenBank/DDBJ whole genome shotgun (WGS) entry which is preliminary data.</text>
</comment>
<sequence>MPRHIAALFFLPGTLVFVLFFALPATSILLEAASDAGSAVARVFADPVFWNGVRGSLLIGTIAPFVSLVVGVMVAIALSRLAPRLRTATLVAITLPLTFSGLIIAYGFILVFGRSGFVTLLLAELGFDPAVVGQFIYSVFGLGLAYSYYLIPRVVLVVLPAIMNFDATQIAAARSMGASRLRALAGIMLPQIAPSLAAAYALTASVAIGAYGTALALVGTQVNILPLVLYSKISETGTDMPAAAVISIVLMAICSAVIALAELMLGRR</sequence>
<feature type="transmembrane region" description="Helical" evidence="7">
    <location>
        <begin position="135"/>
        <end position="162"/>
    </location>
</feature>
<protein>
    <submittedName>
        <fullName evidence="9">Spermidine/putrescine transport system permease protein</fullName>
    </submittedName>
</protein>
<dbReference type="SUPFAM" id="SSF161098">
    <property type="entry name" value="MetI-like"/>
    <property type="match status" value="1"/>
</dbReference>
<dbReference type="Proteomes" id="UP001429580">
    <property type="component" value="Unassembled WGS sequence"/>
</dbReference>
<dbReference type="EMBL" id="JAASQI010000004">
    <property type="protein sequence ID" value="NIJ58210.1"/>
    <property type="molecule type" value="Genomic_DNA"/>
</dbReference>
<keyword evidence="6 7" id="KW-0472">Membrane</keyword>
<evidence type="ECO:0000256" key="3">
    <source>
        <dbReference type="ARBA" id="ARBA00022475"/>
    </source>
</evidence>
<comment type="subcellular location">
    <subcellularLocation>
        <location evidence="1 7">Cell membrane</location>
        <topology evidence="1 7">Multi-pass membrane protein</topology>
    </subcellularLocation>
</comment>
<dbReference type="PANTHER" id="PTHR30183:SF7">
    <property type="entry name" value="FERRIC TRANSPORT SYSTEM PERMEASE PROTEIN FBPB 1-RELATED"/>
    <property type="match status" value="1"/>
</dbReference>
<dbReference type="Gene3D" id="1.10.3720.10">
    <property type="entry name" value="MetI-like"/>
    <property type="match status" value="1"/>
</dbReference>
<dbReference type="Pfam" id="PF00528">
    <property type="entry name" value="BPD_transp_1"/>
    <property type="match status" value="1"/>
</dbReference>
<feature type="transmembrane region" description="Helical" evidence="7">
    <location>
        <begin position="208"/>
        <end position="230"/>
    </location>
</feature>
<keyword evidence="4 7" id="KW-0812">Transmembrane</keyword>
<evidence type="ECO:0000256" key="6">
    <source>
        <dbReference type="ARBA" id="ARBA00023136"/>
    </source>
</evidence>
<evidence type="ECO:0000313" key="10">
    <source>
        <dbReference type="Proteomes" id="UP001429580"/>
    </source>
</evidence>
<comment type="similarity">
    <text evidence="7">Belongs to the binding-protein-dependent transport system permease family.</text>
</comment>
<keyword evidence="10" id="KW-1185">Reference proteome</keyword>
<dbReference type="PROSITE" id="PS50928">
    <property type="entry name" value="ABC_TM1"/>
    <property type="match status" value="1"/>
</dbReference>